<protein>
    <submittedName>
        <fullName evidence="1">Uncharacterized protein</fullName>
    </submittedName>
</protein>
<accession>A0A5C7AJJ1</accession>
<dbReference type="RefSeq" id="WP_147136505.1">
    <property type="nucleotide sequence ID" value="NZ_VOSC01000028.1"/>
</dbReference>
<reference evidence="2" key="1">
    <citation type="submission" date="2019-08" db="EMBL/GenBank/DDBJ databases">
        <title>Seonamhaeicola sediminis sp. nov., isolated from marine sediment.</title>
        <authorList>
            <person name="Cao W.R."/>
        </authorList>
    </citation>
    <scope>NUCLEOTIDE SEQUENCE [LARGE SCALE GENOMIC DNA]</scope>
    <source>
        <strain evidence="2">Gy8</strain>
    </source>
</reference>
<dbReference type="AlphaFoldDB" id="A0A5C7AJJ1"/>
<comment type="caution">
    <text evidence="1">The sequence shown here is derived from an EMBL/GenBank/DDBJ whole genome shotgun (WGS) entry which is preliminary data.</text>
</comment>
<proteinExistence type="predicted"/>
<evidence type="ECO:0000313" key="1">
    <source>
        <dbReference type="EMBL" id="TXE08104.1"/>
    </source>
</evidence>
<dbReference type="OrthoDB" id="8887208at2"/>
<dbReference type="Proteomes" id="UP000321790">
    <property type="component" value="Unassembled WGS sequence"/>
</dbReference>
<organism evidence="1 2">
    <name type="scientific">Seonamhaeicola algicola</name>
    <dbReference type="NCBI Taxonomy" id="1719036"/>
    <lineage>
        <taxon>Bacteria</taxon>
        <taxon>Pseudomonadati</taxon>
        <taxon>Bacteroidota</taxon>
        <taxon>Flavobacteriia</taxon>
        <taxon>Flavobacteriales</taxon>
        <taxon>Flavobacteriaceae</taxon>
    </lineage>
</organism>
<name>A0A5C7AJJ1_9FLAO</name>
<gene>
    <name evidence="1" type="ORF">FUA26_12270</name>
</gene>
<dbReference type="EMBL" id="VOSC01000028">
    <property type="protein sequence ID" value="TXE08104.1"/>
    <property type="molecule type" value="Genomic_DNA"/>
</dbReference>
<keyword evidence="2" id="KW-1185">Reference proteome</keyword>
<sequence length="281" mass="32513">MNIKHIYLFTTLVITSTCFSQKNNSNLEFNTAKKGKFYVYWGWNRANYTKSDISFEGPDHKFTLSKVVAHDKPQDKFGFKEHLNPARVTIPQTNFRIGYFLNNKYSISFGFDHMKYVVDNQQNVTINGFIDDDSDFKGNYTNETITINDNFLKFEYTDGLNYINFELNRFDHLRFIKTNPAKIYFNTVVGIGSGVMFPRTNATFLGRPKNDKFSISGFGASIKTGINVTFLKHFFIQSELKGGYVNMLNSKTTNSSVNKAKHHFFYLQRNIVFGGRFSLFK</sequence>
<evidence type="ECO:0000313" key="2">
    <source>
        <dbReference type="Proteomes" id="UP000321790"/>
    </source>
</evidence>